<dbReference type="PANTHER" id="PTHR11361:SF152">
    <property type="entry name" value="DNA MISMATCH REPAIR PROTEIN"/>
    <property type="match status" value="1"/>
</dbReference>
<keyword evidence="7" id="KW-1185">Reference proteome</keyword>
<evidence type="ECO:0000259" key="5">
    <source>
        <dbReference type="SMART" id="SM00534"/>
    </source>
</evidence>
<organism evidence="6 7">
    <name type="scientific">Sporosarcina oncorhynchi</name>
    <dbReference type="NCBI Taxonomy" id="3056444"/>
    <lineage>
        <taxon>Bacteria</taxon>
        <taxon>Bacillati</taxon>
        <taxon>Bacillota</taxon>
        <taxon>Bacilli</taxon>
        <taxon>Bacillales</taxon>
        <taxon>Caryophanaceae</taxon>
        <taxon>Sporosarcina</taxon>
    </lineage>
</organism>
<dbReference type="InterPro" id="IPR000432">
    <property type="entry name" value="DNA_mismatch_repair_MutS_C"/>
</dbReference>
<keyword evidence="4" id="KW-1133">Transmembrane helix</keyword>
<evidence type="ECO:0000256" key="3">
    <source>
        <dbReference type="ARBA" id="ARBA00023125"/>
    </source>
</evidence>
<keyword evidence="4" id="KW-0472">Membrane</keyword>
<dbReference type="InterPro" id="IPR027417">
    <property type="entry name" value="P-loop_NTPase"/>
</dbReference>
<name>A0ABZ0L5Z4_9BACL</name>
<dbReference type="SMART" id="SM00534">
    <property type="entry name" value="MUTSac"/>
    <property type="match status" value="1"/>
</dbReference>
<feature type="domain" description="DNA mismatch repair proteins mutS family" evidence="5">
    <location>
        <begin position="274"/>
        <end position="459"/>
    </location>
</feature>
<evidence type="ECO:0000313" key="6">
    <source>
        <dbReference type="EMBL" id="WOV87358.1"/>
    </source>
</evidence>
<dbReference type="Pfam" id="PF00488">
    <property type="entry name" value="MutS_V"/>
    <property type="match status" value="1"/>
</dbReference>
<dbReference type="SUPFAM" id="SSF52540">
    <property type="entry name" value="P-loop containing nucleoside triphosphate hydrolases"/>
    <property type="match status" value="1"/>
</dbReference>
<protein>
    <recommendedName>
        <fullName evidence="5">DNA mismatch repair proteins mutS family domain-containing protein</fullName>
    </recommendedName>
</protein>
<dbReference type="PANTHER" id="PTHR11361">
    <property type="entry name" value="DNA MISMATCH REPAIR PROTEIN MUTS FAMILY MEMBER"/>
    <property type="match status" value="1"/>
</dbReference>
<dbReference type="EMBL" id="CP129118">
    <property type="protein sequence ID" value="WOV87358.1"/>
    <property type="molecule type" value="Genomic_DNA"/>
</dbReference>
<reference evidence="6 7" key="1">
    <citation type="submission" date="2023-06" db="EMBL/GenBank/DDBJ databases">
        <title>Sporosarcina sp. nov., isolated from Korean tranditional fermented seafood 'Jeotgal'.</title>
        <authorList>
            <person name="Yang A.I."/>
            <person name="Shin N.-R."/>
        </authorList>
    </citation>
    <scope>NUCLEOTIDE SEQUENCE [LARGE SCALE GENOMIC DNA]</scope>
    <source>
        <strain evidence="6 7">T2O-4</strain>
    </source>
</reference>
<accession>A0ABZ0L5Z4</accession>
<evidence type="ECO:0000256" key="2">
    <source>
        <dbReference type="ARBA" id="ARBA00022840"/>
    </source>
</evidence>
<evidence type="ECO:0000256" key="4">
    <source>
        <dbReference type="SAM" id="Phobius"/>
    </source>
</evidence>
<dbReference type="RefSeq" id="WP_317967397.1">
    <property type="nucleotide sequence ID" value="NZ_CP129118.1"/>
</dbReference>
<feature type="transmembrane region" description="Helical" evidence="4">
    <location>
        <begin position="77"/>
        <end position="93"/>
    </location>
</feature>
<keyword evidence="4" id="KW-0812">Transmembrane</keyword>
<dbReference type="Proteomes" id="UP001303902">
    <property type="component" value="Chromosome"/>
</dbReference>
<keyword evidence="2" id="KW-0067">ATP-binding</keyword>
<keyword evidence="1" id="KW-0547">Nucleotide-binding</keyword>
<dbReference type="InterPro" id="IPR045076">
    <property type="entry name" value="MutS"/>
</dbReference>
<dbReference type="Gene3D" id="3.40.50.300">
    <property type="entry name" value="P-loop containing nucleotide triphosphate hydrolases"/>
    <property type="match status" value="1"/>
</dbReference>
<keyword evidence="3" id="KW-0238">DNA-binding</keyword>
<evidence type="ECO:0000313" key="7">
    <source>
        <dbReference type="Proteomes" id="UP001303902"/>
    </source>
</evidence>
<proteinExistence type="predicted"/>
<sequence>MNYTQTSVGSEYLLNQLRDIKLSQETLEEDEKLYRAMEIEELREKVLLPLSKLGKHDFTDSSAFFYGNHTRGVKNPLIFNVLALLPVASIILLFVQLKLGILCLFMSFIINGIMYYRHKQIVEYGLHSVSYVANIINTGNQLAAIPDDKIQEETRKLKGNLKPLKKVLWLNNFVSMGTKGNGDFDAIVEYIRILFLLDFISYNRIIGTVSQHKENYRAIWEIIGRLDASIAVAYYRHTLQAYCVPSFTDSMEISFTNMAHPLITDPVTNSSDLGKTTLITGSNASGKSTYSKAVAINAILAQTINTVLADTWRMKPIYVATSMAVQDNVLDGDSYFIAEIKSLRRIITMLEKGKPCLSVIDELLKGTNTIERIAASAAMMDWLSNTNGINITATHDIELTEIMKSSYDNYHFTEKFKDGDIHFDYTIYRGPSNTKNAIKLLEVLAYPTRITEQANRLAEDFLLEREWNSI</sequence>
<gene>
    <name evidence="6" type="ORF">QWT69_16140</name>
</gene>
<evidence type="ECO:0000256" key="1">
    <source>
        <dbReference type="ARBA" id="ARBA00022741"/>
    </source>
</evidence>